<dbReference type="Proteomes" id="UP000530234">
    <property type="component" value="Unassembled WGS sequence"/>
</dbReference>
<gene>
    <name evidence="5" type="ORF">FOE67_07095</name>
</gene>
<dbReference type="InterPro" id="IPR028082">
    <property type="entry name" value="Peripla_BP_I"/>
</dbReference>
<keyword evidence="2 3" id="KW-0732">Signal</keyword>
<dbReference type="PANTHER" id="PTHR30036">
    <property type="entry name" value="D-XYLOSE-BINDING PERIPLASMIC PROTEIN"/>
    <property type="match status" value="1"/>
</dbReference>
<dbReference type="Gene3D" id="3.40.50.2300">
    <property type="match status" value="2"/>
</dbReference>
<feature type="signal peptide" evidence="3">
    <location>
        <begin position="1"/>
        <end position="18"/>
    </location>
</feature>
<evidence type="ECO:0000256" key="2">
    <source>
        <dbReference type="ARBA" id="ARBA00022729"/>
    </source>
</evidence>
<sequence>MRTYPRRAVIGTATLALAAALTACGEAGDGNDGNDGDGDDGGNGNRTIGLLLPDTTTTRYEAFDRPVIEATIAELCGDCGVTYDNAAADTARQKQQFDTMLTQGVDVIILDPVDAAATGQWVEDAAAEGVPVIAYDRLAEGDVDAYVSHDNEAVGRLQGRALLDALGDDAEGARVMMINGSPTDPNAALFRAGALEILEPVVEIVYEQDIEDWDPDIARDTVTSAVRALGTDGFDAVYSANDGLATGIVNALRGAGVEDVPIGGQDAELAALRRIIAGEQAFTVHKALIPQAEIAAEIAVRLLDGEDFSDLTPDSVDSPTTDGVPGVLLTPVTVTVDNIEETVIADGFHTADEICTAELAEECAEAGIGG</sequence>
<reference evidence="6" key="1">
    <citation type="submission" date="2019-10" db="EMBL/GenBank/DDBJ databases">
        <title>Streptomyces sp. nov., a novel actinobacterium isolated from alkaline environment.</title>
        <authorList>
            <person name="Golinska P."/>
        </authorList>
    </citation>
    <scope>NUCLEOTIDE SEQUENCE [LARGE SCALE GENOMIC DNA]</scope>
    <source>
        <strain evidence="6">DSM 42108</strain>
    </source>
</reference>
<dbReference type="RefSeq" id="WP_182661627.1">
    <property type="nucleotide sequence ID" value="NZ_VKHS01000105.1"/>
</dbReference>
<evidence type="ECO:0000256" key="1">
    <source>
        <dbReference type="ARBA" id="ARBA00004196"/>
    </source>
</evidence>
<comment type="caution">
    <text evidence="5">The sequence shown here is derived from an EMBL/GenBank/DDBJ whole genome shotgun (WGS) entry which is preliminary data.</text>
</comment>
<accession>A0A7W3XVY7</accession>
<feature type="domain" description="Periplasmic binding protein" evidence="4">
    <location>
        <begin position="48"/>
        <end position="306"/>
    </location>
</feature>
<evidence type="ECO:0000313" key="6">
    <source>
        <dbReference type="Proteomes" id="UP000530234"/>
    </source>
</evidence>
<evidence type="ECO:0000259" key="4">
    <source>
        <dbReference type="Pfam" id="PF13407"/>
    </source>
</evidence>
<dbReference type="EMBL" id="VKHS01000105">
    <property type="protein sequence ID" value="MBB0229283.1"/>
    <property type="molecule type" value="Genomic_DNA"/>
</dbReference>
<dbReference type="GO" id="GO:0030246">
    <property type="term" value="F:carbohydrate binding"/>
    <property type="evidence" value="ECO:0007669"/>
    <property type="project" value="TreeGrafter"/>
</dbReference>
<protein>
    <submittedName>
        <fullName evidence="5">Substrate-binding domain-containing protein</fullName>
    </submittedName>
</protein>
<dbReference type="InterPro" id="IPR025997">
    <property type="entry name" value="SBP_2_dom"/>
</dbReference>
<dbReference type="PANTHER" id="PTHR30036:SF1">
    <property type="entry name" value="D-XYLOSE-BINDING PERIPLASMIC PROTEIN"/>
    <property type="match status" value="1"/>
</dbReference>
<dbReference type="PROSITE" id="PS51257">
    <property type="entry name" value="PROKAR_LIPOPROTEIN"/>
    <property type="match status" value="1"/>
</dbReference>
<comment type="subcellular location">
    <subcellularLocation>
        <location evidence="1">Cell envelope</location>
    </subcellularLocation>
</comment>
<dbReference type="Pfam" id="PF13407">
    <property type="entry name" value="Peripla_BP_4"/>
    <property type="match status" value="1"/>
</dbReference>
<name>A0A7W3XVY7_9ACTN</name>
<dbReference type="GO" id="GO:0030288">
    <property type="term" value="C:outer membrane-bounded periplasmic space"/>
    <property type="evidence" value="ECO:0007669"/>
    <property type="project" value="TreeGrafter"/>
</dbReference>
<feature type="chain" id="PRO_5038600545" evidence="3">
    <location>
        <begin position="19"/>
        <end position="370"/>
    </location>
</feature>
<evidence type="ECO:0000313" key="5">
    <source>
        <dbReference type="EMBL" id="MBB0229283.1"/>
    </source>
</evidence>
<dbReference type="InterPro" id="IPR050555">
    <property type="entry name" value="Bact_Solute-Bind_Prot2"/>
</dbReference>
<dbReference type="SUPFAM" id="SSF53822">
    <property type="entry name" value="Periplasmic binding protein-like I"/>
    <property type="match status" value="1"/>
</dbReference>
<organism evidence="5 6">
    <name type="scientific">Streptomyces calidiresistens</name>
    <dbReference type="NCBI Taxonomy" id="1485586"/>
    <lineage>
        <taxon>Bacteria</taxon>
        <taxon>Bacillati</taxon>
        <taxon>Actinomycetota</taxon>
        <taxon>Actinomycetes</taxon>
        <taxon>Kitasatosporales</taxon>
        <taxon>Streptomycetaceae</taxon>
        <taxon>Streptomyces</taxon>
    </lineage>
</organism>
<proteinExistence type="predicted"/>
<keyword evidence="6" id="KW-1185">Reference proteome</keyword>
<evidence type="ECO:0000256" key="3">
    <source>
        <dbReference type="SAM" id="SignalP"/>
    </source>
</evidence>
<dbReference type="AlphaFoldDB" id="A0A7W3XVY7"/>